<dbReference type="InterPro" id="IPR011033">
    <property type="entry name" value="PRC_barrel-like_sf"/>
</dbReference>
<dbReference type="AlphaFoldDB" id="A0A6J4UUY9"/>
<gene>
    <name evidence="2" type="ORF">AVDCRST_MAG33-1641</name>
</gene>
<dbReference type="SUPFAM" id="SSF50346">
    <property type="entry name" value="PRC-barrel domain"/>
    <property type="match status" value="1"/>
</dbReference>
<protein>
    <recommendedName>
        <fullName evidence="1">DUF2382 domain-containing protein</fullName>
    </recommendedName>
</protein>
<accession>A0A6J4UUY9</accession>
<dbReference type="InterPro" id="IPR018684">
    <property type="entry name" value="DUF2171"/>
</dbReference>
<organism evidence="2">
    <name type="scientific">uncultured Thermomicrobiales bacterium</name>
    <dbReference type="NCBI Taxonomy" id="1645740"/>
    <lineage>
        <taxon>Bacteria</taxon>
        <taxon>Pseudomonadati</taxon>
        <taxon>Thermomicrobiota</taxon>
        <taxon>Thermomicrobia</taxon>
        <taxon>Thermomicrobiales</taxon>
        <taxon>environmental samples</taxon>
    </lineage>
</organism>
<evidence type="ECO:0000313" key="2">
    <source>
        <dbReference type="EMBL" id="CAA9560609.1"/>
    </source>
</evidence>
<reference evidence="2" key="1">
    <citation type="submission" date="2020-02" db="EMBL/GenBank/DDBJ databases">
        <authorList>
            <person name="Meier V. D."/>
        </authorList>
    </citation>
    <scope>NUCLEOTIDE SEQUENCE</scope>
    <source>
        <strain evidence="2">AVDCRST_MAG33</strain>
    </source>
</reference>
<dbReference type="PANTHER" id="PTHR38463:SF1">
    <property type="entry name" value="STRESS RESPONSE PROTEIN YSNF"/>
    <property type="match status" value="1"/>
</dbReference>
<dbReference type="InterPro" id="IPR019060">
    <property type="entry name" value="DUF2382"/>
</dbReference>
<proteinExistence type="predicted"/>
<dbReference type="InterPro" id="IPR052967">
    <property type="entry name" value="Stress_Response_Assoc"/>
</dbReference>
<dbReference type="PANTHER" id="PTHR38463">
    <property type="entry name" value="STRESS RESPONSE PROTEIN YSNF"/>
    <property type="match status" value="1"/>
</dbReference>
<feature type="domain" description="DUF2382" evidence="1">
    <location>
        <begin position="115"/>
        <end position="223"/>
    </location>
</feature>
<name>A0A6J4UUY9_9BACT</name>
<sequence>MDQEWIVQPGTDVYGSDGQKIGKVDDIQDGYLVLHKGFFFPKDHYIPFSAIAGHTDDRIDLNVSSEQATNQDWDRVPTTTTTASAGYVDTAPVADTTVAYDNVQTRTDTDNIRVPVVEEELTATTRGVERGAVRVETHVTEREETLSVPVTEERVHVERVAVNREATAADLSEDHATIDVPVYGEEVDMQKRARVVEEVEISKDAVQETRQVGGTVRREDVEVVDTTVTGVDTTTDGSTRRPR</sequence>
<dbReference type="Pfam" id="PF09557">
    <property type="entry name" value="DUF2382"/>
    <property type="match status" value="1"/>
</dbReference>
<dbReference type="Pfam" id="PF09939">
    <property type="entry name" value="DUF2171"/>
    <property type="match status" value="1"/>
</dbReference>
<dbReference type="EMBL" id="CADCWK010000167">
    <property type="protein sequence ID" value="CAA9560609.1"/>
    <property type="molecule type" value="Genomic_DNA"/>
</dbReference>
<evidence type="ECO:0000259" key="1">
    <source>
        <dbReference type="Pfam" id="PF09557"/>
    </source>
</evidence>
<dbReference type="NCBIfam" id="TIGR02271">
    <property type="entry name" value="YsnF/AvaK domain"/>
    <property type="match status" value="1"/>
</dbReference>